<reference evidence="8" key="2">
    <citation type="submission" date="2022-10" db="EMBL/GenBank/DDBJ databases">
        <authorList>
            <consortium name="ENA_rothamsted_submissions"/>
            <consortium name="culmorum"/>
            <person name="King R."/>
        </authorList>
    </citation>
    <scope>NUCLEOTIDE SEQUENCE</scope>
</reference>
<sequence length="392" mass="42811">MEACIGVEQDLDKAISKFTSLNDHTDKVLHDIVEQVENLKKEIAKQPANTPLSQTQAMVVSELAARVKKTVFQMSTEHRELHATVSKVGKTIDRHFIVDYGSVAPRAESFCCDENRPIMEQAIAQHLYRQGLEDVGDSLVAEARIPAVERTCTFALLQRCAAALAEGDPTPALQWVEERGQELAHSPLPFTLHRMQALKLAREVGVVAAIEYARAQFPAHAARHERQLQAAVCALAWCTPDAPPAPPHYAHLLDPAALGAEAAELFIRESCALLRLAPLSPLAGGVLAGARVIPALHDIRTKMAHPHVIAAWGDDELPLEVDLGEDGGGYHSVFACPILRQQASEQNPPMRLLCGHVISRDALNKLAMGAKLKCPYCPMEQAPAEARQIYFS</sequence>
<protein>
    <recommendedName>
        <fullName evidence="7">RING-Gid-type domain-containing protein</fullName>
    </recommendedName>
</protein>
<keyword evidence="2" id="KW-0963">Cytoplasm</keyword>
<evidence type="ECO:0000256" key="3">
    <source>
        <dbReference type="ARBA" id="ARBA00022723"/>
    </source>
</evidence>
<keyword evidence="9" id="KW-1185">Reference proteome</keyword>
<dbReference type="GO" id="GO:0061630">
    <property type="term" value="F:ubiquitin protein ligase activity"/>
    <property type="evidence" value="ECO:0007669"/>
    <property type="project" value="InterPro"/>
</dbReference>
<name>A0A9P0G2M9_9NEOP</name>
<keyword evidence="3" id="KW-0479">Metal-binding</keyword>
<dbReference type="InterPro" id="IPR024964">
    <property type="entry name" value="CTLH/CRA"/>
</dbReference>
<dbReference type="PANTHER" id="PTHR12170">
    <property type="entry name" value="MACROPHAGE ERYTHROBLAST ATTACHER-RELATED"/>
    <property type="match status" value="1"/>
</dbReference>
<evidence type="ECO:0000259" key="7">
    <source>
        <dbReference type="PROSITE" id="PS51867"/>
    </source>
</evidence>
<dbReference type="Pfam" id="PF13445">
    <property type="entry name" value="zf-RING_UBOX"/>
    <property type="match status" value="1"/>
</dbReference>
<feature type="zinc finger region" description="RING-Gid-type" evidence="6">
    <location>
        <begin position="336"/>
        <end position="377"/>
    </location>
</feature>
<dbReference type="Pfam" id="PF10607">
    <property type="entry name" value="CTLH"/>
    <property type="match status" value="1"/>
</dbReference>
<comment type="subcellular location">
    <subcellularLocation>
        <location evidence="1">Cytoplasm</location>
    </subcellularLocation>
</comment>
<dbReference type="EMBL" id="OU893350">
    <property type="protein sequence ID" value="CAH0755375.1"/>
    <property type="molecule type" value="Genomic_DNA"/>
</dbReference>
<dbReference type="OrthoDB" id="1933281at2759"/>
<evidence type="ECO:0000256" key="2">
    <source>
        <dbReference type="ARBA" id="ARBA00022490"/>
    </source>
</evidence>
<dbReference type="GO" id="GO:0005634">
    <property type="term" value="C:nucleus"/>
    <property type="evidence" value="ECO:0007669"/>
    <property type="project" value="TreeGrafter"/>
</dbReference>
<dbReference type="InterPro" id="IPR045098">
    <property type="entry name" value="Fyv10_fam"/>
</dbReference>
<evidence type="ECO:0000313" key="9">
    <source>
        <dbReference type="Proteomes" id="UP001153714"/>
    </source>
</evidence>
<dbReference type="SUPFAM" id="SSF57850">
    <property type="entry name" value="RING/U-box"/>
    <property type="match status" value="1"/>
</dbReference>
<dbReference type="InterPro" id="IPR006594">
    <property type="entry name" value="LisH"/>
</dbReference>
<accession>A0A9P0G2M9</accession>
<evidence type="ECO:0000256" key="1">
    <source>
        <dbReference type="ARBA" id="ARBA00004496"/>
    </source>
</evidence>
<evidence type="ECO:0000256" key="4">
    <source>
        <dbReference type="ARBA" id="ARBA00022771"/>
    </source>
</evidence>
<evidence type="ECO:0000256" key="6">
    <source>
        <dbReference type="PROSITE-ProRule" id="PRU01215"/>
    </source>
</evidence>
<dbReference type="PROSITE" id="PS50896">
    <property type="entry name" value="LISH"/>
    <property type="match status" value="1"/>
</dbReference>
<dbReference type="PANTHER" id="PTHR12170:SF3">
    <property type="entry name" value="GH10162P"/>
    <property type="match status" value="1"/>
</dbReference>
<dbReference type="GO" id="GO:0008270">
    <property type="term" value="F:zinc ion binding"/>
    <property type="evidence" value="ECO:0007669"/>
    <property type="project" value="UniProtKB-KW"/>
</dbReference>
<keyword evidence="4 6" id="KW-0863">Zinc-finger</keyword>
<dbReference type="GO" id="GO:0005737">
    <property type="term" value="C:cytoplasm"/>
    <property type="evidence" value="ECO:0007669"/>
    <property type="project" value="UniProtKB-SubCell"/>
</dbReference>
<dbReference type="PROSITE" id="PS51867">
    <property type="entry name" value="ZF_RING_GID"/>
    <property type="match status" value="1"/>
</dbReference>
<keyword evidence="5" id="KW-0862">Zinc</keyword>
<dbReference type="AlphaFoldDB" id="A0A9P0G2M9"/>
<reference evidence="8" key="1">
    <citation type="submission" date="2021-12" db="EMBL/GenBank/DDBJ databases">
        <authorList>
            <person name="King R."/>
        </authorList>
    </citation>
    <scope>NUCLEOTIDE SEQUENCE</scope>
</reference>
<dbReference type="GO" id="GO:0034657">
    <property type="term" value="C:GID complex"/>
    <property type="evidence" value="ECO:0007669"/>
    <property type="project" value="TreeGrafter"/>
</dbReference>
<evidence type="ECO:0000313" key="8">
    <source>
        <dbReference type="EMBL" id="CAH0755375.1"/>
    </source>
</evidence>
<gene>
    <name evidence="8" type="ORF">DIATSA_LOCUS6135</name>
</gene>
<dbReference type="InterPro" id="IPR044063">
    <property type="entry name" value="ZF_RING_GID"/>
</dbReference>
<dbReference type="FunFam" id="3.30.40.10:FF:000143">
    <property type="entry name" value="Regulator of gluconeogenesis Rmd5"/>
    <property type="match status" value="1"/>
</dbReference>
<evidence type="ECO:0000256" key="5">
    <source>
        <dbReference type="ARBA" id="ARBA00022833"/>
    </source>
</evidence>
<proteinExistence type="predicted"/>
<dbReference type="InterPro" id="IPR027370">
    <property type="entry name" value="Znf-RING_euk"/>
</dbReference>
<dbReference type="GO" id="GO:0043161">
    <property type="term" value="P:proteasome-mediated ubiquitin-dependent protein catabolic process"/>
    <property type="evidence" value="ECO:0007669"/>
    <property type="project" value="InterPro"/>
</dbReference>
<dbReference type="Proteomes" id="UP001153714">
    <property type="component" value="Chromosome 19"/>
</dbReference>
<organism evidence="8 9">
    <name type="scientific">Diatraea saccharalis</name>
    <name type="common">sugarcane borer</name>
    <dbReference type="NCBI Taxonomy" id="40085"/>
    <lineage>
        <taxon>Eukaryota</taxon>
        <taxon>Metazoa</taxon>
        <taxon>Ecdysozoa</taxon>
        <taxon>Arthropoda</taxon>
        <taxon>Hexapoda</taxon>
        <taxon>Insecta</taxon>
        <taxon>Pterygota</taxon>
        <taxon>Neoptera</taxon>
        <taxon>Endopterygota</taxon>
        <taxon>Lepidoptera</taxon>
        <taxon>Glossata</taxon>
        <taxon>Ditrysia</taxon>
        <taxon>Pyraloidea</taxon>
        <taxon>Crambidae</taxon>
        <taxon>Crambinae</taxon>
        <taxon>Diatraea</taxon>
    </lineage>
</organism>
<feature type="domain" description="RING-Gid-type" evidence="7">
    <location>
        <begin position="336"/>
        <end position="377"/>
    </location>
</feature>